<proteinExistence type="predicted"/>
<evidence type="ECO:0000313" key="1">
    <source>
        <dbReference type="EMBL" id="XCH45049.1"/>
    </source>
</evidence>
<sequence length="127" mass="15120">MKEFESMQIEIGGYILSVSIEEFNTINGKRKLVDYHHIKTKRQKNFRKTKEFYNEFKKIKVSKNKFDELHEWVGIYKDATLEDVVNNKEMVLEILGLEEHSLLVYTKKAIKEYMEAQVENELNELDG</sequence>
<organism evidence="1">
    <name type="scientific">Mammaliicoccus phage MSShimriz1</name>
    <dbReference type="NCBI Taxonomy" id="3230127"/>
    <lineage>
        <taxon>Viruses</taxon>
    </lineage>
</organism>
<dbReference type="EMBL" id="PP931174">
    <property type="protein sequence ID" value="XCH45049.1"/>
    <property type="molecule type" value="Genomic_DNA"/>
</dbReference>
<protein>
    <recommendedName>
        <fullName evidence="2">Phage protein</fullName>
    </recommendedName>
</protein>
<name>A0AAU8GRM5_9VIRU</name>
<evidence type="ECO:0008006" key="2">
    <source>
        <dbReference type="Google" id="ProtNLM"/>
    </source>
</evidence>
<accession>A0AAU8GRM5</accession>
<reference evidence="1" key="1">
    <citation type="submission" date="2024-06" db="EMBL/GenBank/DDBJ databases">
        <authorList>
            <person name="Ashkenazi R."/>
            <person name="Lipszyc R.R."/>
            <person name="Braunstein R."/>
            <person name="Yerushalmy O."/>
            <person name="Alkalay-Oren S."/>
            <person name="Coppenhagn-Glazer S."/>
            <person name="Hazan R."/>
        </authorList>
    </citation>
    <scope>NUCLEOTIDE SEQUENCE</scope>
</reference>